<keyword evidence="4" id="KW-1185">Reference proteome</keyword>
<dbReference type="Proteomes" id="UP001500359">
    <property type="component" value="Unassembled WGS sequence"/>
</dbReference>
<dbReference type="PANTHER" id="PTHR34606">
    <property type="entry name" value="BON DOMAIN-CONTAINING PROTEIN"/>
    <property type="match status" value="1"/>
</dbReference>
<feature type="signal peptide" evidence="1">
    <location>
        <begin position="1"/>
        <end position="23"/>
    </location>
</feature>
<comment type="caution">
    <text evidence="3">The sequence shown here is derived from an EMBL/GenBank/DDBJ whole genome shotgun (WGS) entry which is preliminary data.</text>
</comment>
<keyword evidence="1" id="KW-0732">Signal</keyword>
<dbReference type="SMART" id="SM00749">
    <property type="entry name" value="BON"/>
    <property type="match status" value="2"/>
</dbReference>
<dbReference type="PROSITE" id="PS50914">
    <property type="entry name" value="BON"/>
    <property type="match status" value="2"/>
</dbReference>
<dbReference type="InterPro" id="IPR014004">
    <property type="entry name" value="Transpt-assoc_nodulatn_dom_bac"/>
</dbReference>
<dbReference type="RefSeq" id="WP_343857185.1">
    <property type="nucleotide sequence ID" value="NZ_BAAAFD010000002.1"/>
</dbReference>
<evidence type="ECO:0000256" key="1">
    <source>
        <dbReference type="SAM" id="SignalP"/>
    </source>
</evidence>
<evidence type="ECO:0000313" key="3">
    <source>
        <dbReference type="EMBL" id="GAA0854446.1"/>
    </source>
</evidence>
<protein>
    <submittedName>
        <fullName evidence="3">BON domain-containing protein</fullName>
    </submittedName>
</protein>
<gene>
    <name evidence="3" type="ORF">GCM10009114_10200</name>
</gene>
<evidence type="ECO:0000313" key="4">
    <source>
        <dbReference type="Proteomes" id="UP001500359"/>
    </source>
</evidence>
<dbReference type="InterPro" id="IPR007055">
    <property type="entry name" value="BON_dom"/>
</dbReference>
<dbReference type="EMBL" id="BAAAFD010000002">
    <property type="protein sequence ID" value="GAA0854446.1"/>
    <property type="molecule type" value="Genomic_DNA"/>
</dbReference>
<reference evidence="3 4" key="1">
    <citation type="journal article" date="2019" name="Int. J. Syst. Evol. Microbiol.">
        <title>The Global Catalogue of Microorganisms (GCM) 10K type strain sequencing project: providing services to taxonomists for standard genome sequencing and annotation.</title>
        <authorList>
            <consortium name="The Broad Institute Genomics Platform"/>
            <consortium name="The Broad Institute Genome Sequencing Center for Infectious Disease"/>
            <person name="Wu L."/>
            <person name="Ma J."/>
        </authorList>
    </citation>
    <scope>NUCLEOTIDE SEQUENCE [LARGE SCALE GENOMIC DNA]</scope>
    <source>
        <strain evidence="3 4">JCM 15896</strain>
    </source>
</reference>
<sequence>MKRTTCSLMIAAALTTASMSANAENTWTDTAKDAWIDGKAETTLMFNGNLDAFDINTDVKQGVITLTGKVDTEVDRALAEELMLSLDGVEGVDNQLSVEGDTERSDTAIIMQNLKDSKVESVVKTRLLFESEVSGTDIEVEVEEGIVTLTGKVDSNAERDLAVSIAKKTSDVKDVVSNLTIGK</sequence>
<proteinExistence type="predicted"/>
<name>A0ABN1LEC1_9ALTE</name>
<organism evidence="3 4">
    <name type="scientific">Aliiglaciecola litoralis</name>
    <dbReference type="NCBI Taxonomy" id="582857"/>
    <lineage>
        <taxon>Bacteria</taxon>
        <taxon>Pseudomonadati</taxon>
        <taxon>Pseudomonadota</taxon>
        <taxon>Gammaproteobacteria</taxon>
        <taxon>Alteromonadales</taxon>
        <taxon>Alteromonadaceae</taxon>
        <taxon>Aliiglaciecola</taxon>
    </lineage>
</organism>
<feature type="domain" description="BON" evidence="2">
    <location>
        <begin position="32"/>
        <end position="100"/>
    </location>
</feature>
<feature type="domain" description="BON" evidence="2">
    <location>
        <begin position="115"/>
        <end position="183"/>
    </location>
</feature>
<dbReference type="PANTHER" id="PTHR34606:SF15">
    <property type="entry name" value="BON DOMAIN-CONTAINING PROTEIN"/>
    <property type="match status" value="1"/>
</dbReference>
<evidence type="ECO:0000259" key="2">
    <source>
        <dbReference type="PROSITE" id="PS50914"/>
    </source>
</evidence>
<dbReference type="InterPro" id="IPR051686">
    <property type="entry name" value="Lipoprotein_DolP"/>
</dbReference>
<dbReference type="Pfam" id="PF04972">
    <property type="entry name" value="BON"/>
    <property type="match status" value="2"/>
</dbReference>
<feature type="chain" id="PRO_5047357306" evidence="1">
    <location>
        <begin position="24"/>
        <end position="183"/>
    </location>
</feature>
<dbReference type="Gene3D" id="3.30.1340.30">
    <property type="match status" value="2"/>
</dbReference>
<accession>A0ABN1LEC1</accession>